<protein>
    <submittedName>
        <fullName evidence="2">Uncharacterized protein</fullName>
    </submittedName>
</protein>
<name>A0A5B7HDG3_PORTR</name>
<gene>
    <name evidence="2" type="ORF">E2C01_062035</name>
</gene>
<dbReference type="Proteomes" id="UP000324222">
    <property type="component" value="Unassembled WGS sequence"/>
</dbReference>
<feature type="compositionally biased region" description="Polar residues" evidence="1">
    <location>
        <begin position="1"/>
        <end position="11"/>
    </location>
</feature>
<feature type="region of interest" description="Disordered" evidence="1">
    <location>
        <begin position="1"/>
        <end position="22"/>
    </location>
</feature>
<dbReference type="EMBL" id="VSRR010026857">
    <property type="protein sequence ID" value="MPC67849.1"/>
    <property type="molecule type" value="Genomic_DNA"/>
</dbReference>
<evidence type="ECO:0000256" key="1">
    <source>
        <dbReference type="SAM" id="MobiDB-lite"/>
    </source>
</evidence>
<organism evidence="2 3">
    <name type="scientific">Portunus trituberculatus</name>
    <name type="common">Swimming crab</name>
    <name type="synonym">Neptunus trituberculatus</name>
    <dbReference type="NCBI Taxonomy" id="210409"/>
    <lineage>
        <taxon>Eukaryota</taxon>
        <taxon>Metazoa</taxon>
        <taxon>Ecdysozoa</taxon>
        <taxon>Arthropoda</taxon>
        <taxon>Crustacea</taxon>
        <taxon>Multicrustacea</taxon>
        <taxon>Malacostraca</taxon>
        <taxon>Eumalacostraca</taxon>
        <taxon>Eucarida</taxon>
        <taxon>Decapoda</taxon>
        <taxon>Pleocyemata</taxon>
        <taxon>Brachyura</taxon>
        <taxon>Eubrachyura</taxon>
        <taxon>Portunoidea</taxon>
        <taxon>Portunidae</taxon>
        <taxon>Portuninae</taxon>
        <taxon>Portunus</taxon>
    </lineage>
</organism>
<accession>A0A5B7HDG3</accession>
<keyword evidence="3" id="KW-1185">Reference proteome</keyword>
<proteinExistence type="predicted"/>
<comment type="caution">
    <text evidence="2">The sequence shown here is derived from an EMBL/GenBank/DDBJ whole genome shotgun (WGS) entry which is preliminary data.</text>
</comment>
<reference evidence="2 3" key="1">
    <citation type="submission" date="2019-05" db="EMBL/GenBank/DDBJ databases">
        <title>Another draft genome of Portunus trituberculatus and its Hox gene families provides insights of decapod evolution.</title>
        <authorList>
            <person name="Jeong J.-H."/>
            <person name="Song I."/>
            <person name="Kim S."/>
            <person name="Choi T."/>
            <person name="Kim D."/>
            <person name="Ryu S."/>
            <person name="Kim W."/>
        </authorList>
    </citation>
    <scope>NUCLEOTIDE SEQUENCE [LARGE SCALE GENOMIC DNA]</scope>
    <source>
        <tissue evidence="2">Muscle</tissue>
    </source>
</reference>
<evidence type="ECO:0000313" key="3">
    <source>
        <dbReference type="Proteomes" id="UP000324222"/>
    </source>
</evidence>
<evidence type="ECO:0000313" key="2">
    <source>
        <dbReference type="EMBL" id="MPC67849.1"/>
    </source>
</evidence>
<sequence>MGKSGWVTSRRPSGGSEAGEKECTRLLPLQDTLEIPQKCCKRLHVAGCSEHNSVLRVVVVFSTSWSPQPEMSELRAHRPIFG</sequence>
<dbReference type="AlphaFoldDB" id="A0A5B7HDG3"/>